<gene>
    <name evidence="1" type="ORF">SAMN05443144_11573</name>
</gene>
<dbReference type="OrthoDB" id="1246420at2"/>
<reference evidence="1 2" key="1">
    <citation type="submission" date="2016-11" db="EMBL/GenBank/DDBJ databases">
        <authorList>
            <person name="Jaros S."/>
            <person name="Januszkiewicz K."/>
            <person name="Wedrychowicz H."/>
        </authorList>
    </citation>
    <scope>NUCLEOTIDE SEQUENCE [LARGE SCALE GENOMIC DNA]</scope>
    <source>
        <strain evidence="1 2">DSM 21986</strain>
    </source>
</reference>
<name>A0A1M5FLT9_9BACT</name>
<protein>
    <submittedName>
        <fullName evidence="1">UPF0489 domain-containing protein</fullName>
    </submittedName>
</protein>
<keyword evidence="2" id="KW-1185">Reference proteome</keyword>
<dbReference type="EMBL" id="FQUS01000015">
    <property type="protein sequence ID" value="SHF92547.1"/>
    <property type="molecule type" value="Genomic_DNA"/>
</dbReference>
<sequence>MYDNTEPFKCDPPGTFREIVAHPGGHNRVIEKAIMMEHRFAFVFWMKWKQALQQRGWLRQPAPTLVTIDWHRDLAPPGDHQKRGLEKLDLSNLSDTANYVWAQFDQTNDGHILCAAWLNLIGDIVLLKNSAGPLRDTFTDREDNSHRIFEFREYERFEEFLTGRDDHNVFLDIDLDYFIHGKGNVFYPGTFEPYSETEIKAVIDYQSPVFDYLLPRLEGLTIAQEPSYCGGITNSCSILKVVNSQLFDGQNNWKHLKNS</sequence>
<dbReference type="Proteomes" id="UP000184041">
    <property type="component" value="Unassembled WGS sequence"/>
</dbReference>
<dbReference type="STRING" id="1194090.SAMN05443144_11573"/>
<proteinExistence type="predicted"/>
<evidence type="ECO:0000313" key="2">
    <source>
        <dbReference type="Proteomes" id="UP000184041"/>
    </source>
</evidence>
<dbReference type="AlphaFoldDB" id="A0A1M5FLT9"/>
<evidence type="ECO:0000313" key="1">
    <source>
        <dbReference type="EMBL" id="SHF92547.1"/>
    </source>
</evidence>
<accession>A0A1M5FLT9</accession>
<organism evidence="1 2">
    <name type="scientific">Fodinibius roseus</name>
    <dbReference type="NCBI Taxonomy" id="1194090"/>
    <lineage>
        <taxon>Bacteria</taxon>
        <taxon>Pseudomonadati</taxon>
        <taxon>Balneolota</taxon>
        <taxon>Balneolia</taxon>
        <taxon>Balneolales</taxon>
        <taxon>Balneolaceae</taxon>
        <taxon>Fodinibius</taxon>
    </lineage>
</organism>
<dbReference type="RefSeq" id="WP_073065616.1">
    <property type="nucleotide sequence ID" value="NZ_FQUS01000015.1"/>
</dbReference>